<sequence>MGTEEVRRCVLSSASTHQWKYDVFMSFRGEDIRKTFAAHLFRALRQAGICYFRDNDKVETGVFIEPRLLDAIHRSRVALVVFTANYADSWWCLNELVETLACHGRLGDHQGHVVLPIFYDVEPRDVRKQSG</sequence>
<proteinExistence type="predicted"/>
<dbReference type="InterPro" id="IPR035897">
    <property type="entry name" value="Toll_tir_struct_dom_sf"/>
</dbReference>
<keyword evidence="1" id="KW-0520">NAD</keyword>
<feature type="domain" description="TIR" evidence="2">
    <location>
        <begin position="19"/>
        <end position="131"/>
    </location>
</feature>
<comment type="caution">
    <text evidence="3">The sequence shown here is derived from an EMBL/GenBank/DDBJ whole genome shotgun (WGS) entry which is preliminary data.</text>
</comment>
<gene>
    <name evidence="3" type="ORF">ACJRO7_036038</name>
</gene>
<evidence type="ECO:0000313" key="4">
    <source>
        <dbReference type="Proteomes" id="UP001634007"/>
    </source>
</evidence>
<dbReference type="Proteomes" id="UP001634007">
    <property type="component" value="Unassembled WGS sequence"/>
</dbReference>
<dbReference type="SMART" id="SM00255">
    <property type="entry name" value="TIR"/>
    <property type="match status" value="1"/>
</dbReference>
<name>A0ABD3JAI2_EUCGL</name>
<dbReference type="Gene3D" id="3.40.50.10140">
    <property type="entry name" value="Toll/interleukin-1 receptor homology (TIR) domain"/>
    <property type="match status" value="1"/>
</dbReference>
<dbReference type="PROSITE" id="PS50104">
    <property type="entry name" value="TIR"/>
    <property type="match status" value="1"/>
</dbReference>
<dbReference type="AlphaFoldDB" id="A0ABD3JAI2"/>
<evidence type="ECO:0000259" key="2">
    <source>
        <dbReference type="PROSITE" id="PS50104"/>
    </source>
</evidence>
<dbReference type="InterPro" id="IPR000157">
    <property type="entry name" value="TIR_dom"/>
</dbReference>
<protein>
    <recommendedName>
        <fullName evidence="2">TIR domain-containing protein</fullName>
    </recommendedName>
</protein>
<dbReference type="EMBL" id="JBJKBG010000009">
    <property type="protein sequence ID" value="KAL3723959.1"/>
    <property type="molecule type" value="Genomic_DNA"/>
</dbReference>
<accession>A0ABD3JAI2</accession>
<reference evidence="3 4" key="1">
    <citation type="submission" date="2024-11" db="EMBL/GenBank/DDBJ databases">
        <title>Chromosome-level genome assembly of Eucalyptus globulus Labill. provides insights into its genome evolution.</title>
        <authorList>
            <person name="Li X."/>
        </authorList>
    </citation>
    <scope>NUCLEOTIDE SEQUENCE [LARGE SCALE GENOMIC DNA]</scope>
    <source>
        <strain evidence="3">CL2024</strain>
        <tissue evidence="3">Fresh tender leaves</tissue>
    </source>
</reference>
<dbReference type="PANTHER" id="PTHR32009">
    <property type="entry name" value="TMV RESISTANCE PROTEIN N-LIKE"/>
    <property type="match status" value="1"/>
</dbReference>
<organism evidence="3 4">
    <name type="scientific">Eucalyptus globulus</name>
    <name type="common">Tasmanian blue gum</name>
    <dbReference type="NCBI Taxonomy" id="34317"/>
    <lineage>
        <taxon>Eukaryota</taxon>
        <taxon>Viridiplantae</taxon>
        <taxon>Streptophyta</taxon>
        <taxon>Embryophyta</taxon>
        <taxon>Tracheophyta</taxon>
        <taxon>Spermatophyta</taxon>
        <taxon>Magnoliopsida</taxon>
        <taxon>eudicotyledons</taxon>
        <taxon>Gunneridae</taxon>
        <taxon>Pentapetalae</taxon>
        <taxon>rosids</taxon>
        <taxon>malvids</taxon>
        <taxon>Myrtales</taxon>
        <taxon>Myrtaceae</taxon>
        <taxon>Myrtoideae</taxon>
        <taxon>Eucalypteae</taxon>
        <taxon>Eucalyptus</taxon>
    </lineage>
</organism>
<dbReference type="PANTHER" id="PTHR32009:SF152">
    <property type="entry name" value="NEUTRAL_ALKALINE INVERTASE"/>
    <property type="match status" value="1"/>
</dbReference>
<evidence type="ECO:0000313" key="3">
    <source>
        <dbReference type="EMBL" id="KAL3723959.1"/>
    </source>
</evidence>
<dbReference type="SUPFAM" id="SSF52200">
    <property type="entry name" value="Toll/Interleukin receptor TIR domain"/>
    <property type="match status" value="1"/>
</dbReference>
<keyword evidence="4" id="KW-1185">Reference proteome</keyword>
<evidence type="ECO:0000256" key="1">
    <source>
        <dbReference type="ARBA" id="ARBA00023027"/>
    </source>
</evidence>
<dbReference type="Pfam" id="PF01582">
    <property type="entry name" value="TIR"/>
    <property type="match status" value="1"/>
</dbReference>